<organism evidence="2 3">
    <name type="scientific">Purpureocillium lilacinum</name>
    <name type="common">Paecilomyces lilacinus</name>
    <dbReference type="NCBI Taxonomy" id="33203"/>
    <lineage>
        <taxon>Eukaryota</taxon>
        <taxon>Fungi</taxon>
        <taxon>Dikarya</taxon>
        <taxon>Ascomycota</taxon>
        <taxon>Pezizomycotina</taxon>
        <taxon>Sordariomycetes</taxon>
        <taxon>Hypocreomycetidae</taxon>
        <taxon>Hypocreales</taxon>
        <taxon>Ophiocordycipitaceae</taxon>
        <taxon>Purpureocillium</taxon>
    </lineage>
</organism>
<gene>
    <name evidence="2" type="ORF">PCL_08163</name>
</gene>
<feature type="region of interest" description="Disordered" evidence="1">
    <location>
        <begin position="344"/>
        <end position="409"/>
    </location>
</feature>
<proteinExistence type="predicted"/>
<evidence type="ECO:0000256" key="1">
    <source>
        <dbReference type="SAM" id="MobiDB-lite"/>
    </source>
</evidence>
<name>A0A2U3EK19_PURLI</name>
<protein>
    <submittedName>
        <fullName evidence="2">Uncharacterized protein</fullName>
    </submittedName>
</protein>
<evidence type="ECO:0000313" key="2">
    <source>
        <dbReference type="EMBL" id="PWI74849.1"/>
    </source>
</evidence>
<dbReference type="EMBL" id="LCWV01000003">
    <property type="protein sequence ID" value="PWI74849.1"/>
    <property type="molecule type" value="Genomic_DNA"/>
</dbReference>
<dbReference type="AlphaFoldDB" id="A0A2U3EK19"/>
<reference evidence="2 3" key="1">
    <citation type="journal article" date="2016" name="Front. Microbiol.">
        <title>Genome and transcriptome sequences reveal the specific parasitism of the nematophagous Purpureocillium lilacinum 36-1.</title>
        <authorList>
            <person name="Xie J."/>
            <person name="Li S."/>
            <person name="Mo C."/>
            <person name="Xiao X."/>
            <person name="Peng D."/>
            <person name="Wang G."/>
            <person name="Xiao Y."/>
        </authorList>
    </citation>
    <scope>NUCLEOTIDE SEQUENCE [LARGE SCALE GENOMIC DNA]</scope>
    <source>
        <strain evidence="2 3">36-1</strain>
    </source>
</reference>
<dbReference type="Proteomes" id="UP000245956">
    <property type="component" value="Unassembled WGS sequence"/>
</dbReference>
<evidence type="ECO:0000313" key="3">
    <source>
        <dbReference type="Proteomes" id="UP000245956"/>
    </source>
</evidence>
<feature type="region of interest" description="Disordered" evidence="1">
    <location>
        <begin position="172"/>
        <end position="212"/>
    </location>
</feature>
<feature type="compositionally biased region" description="Low complexity" evidence="1">
    <location>
        <begin position="201"/>
        <end position="212"/>
    </location>
</feature>
<comment type="caution">
    <text evidence="2">The sequence shown here is derived from an EMBL/GenBank/DDBJ whole genome shotgun (WGS) entry which is preliminary data.</text>
</comment>
<feature type="region of interest" description="Disordered" evidence="1">
    <location>
        <begin position="1"/>
        <end position="23"/>
    </location>
</feature>
<accession>A0A2U3EK19</accession>
<sequence length="499" mass="54271">MSHPTHRQHPNPASPAPARHSGQAWALSQLAYEAGDQNRDPEKAIDAGTTRRCQDEPAARPLRLQVLLGCTSPARGSDPGPWSERLAELVELIVSDDGAGSRILPDPCAFKSRPRRQAPLVEDGVALQQRRCRRHGSCAAPLWMHQLSTVRQGPCPRAQAWVGFARRRRRRGGGSSFHSAFSPGPGAGLARNQRDGGNHGASGARGRRLAGAQSSVLHRLAAPNSRLHGSNGECPVGFKVRQHSTLAVSAWRGDDAGWWLQAVATHPPLWAEGPIWRCDVTCFAPWRHSHSSPRSLGEPQVQAQKALRHQRPSAVPQLRQRRIAAGQGGGGACISGRAWTSPAPLPSRALPHVHHPSARESSPLRASPRRPQTGARIVFPPRTSTWDTLRLPQPRPRRHPSHRPGPCWPSPSIVNTPAWALTSWTRFEFEFSVSAGPPSFGQDTEQISYLDVEPQPKHSPLNQLADLAETAGPEVMLTAVARERSAAMQPAASLARRRG</sequence>